<keyword evidence="3 6" id="KW-0808">Transferase</keyword>
<dbReference type="PANTHER" id="PTHR18919">
    <property type="entry name" value="ACETYL-COA C-ACYLTRANSFERASE"/>
    <property type="match status" value="1"/>
</dbReference>
<proteinExistence type="inferred from homology"/>
<comment type="caution">
    <text evidence="9">The sequence shown here is derived from an EMBL/GenBank/DDBJ whole genome shotgun (WGS) entry which is preliminary data.</text>
</comment>
<evidence type="ECO:0000259" key="7">
    <source>
        <dbReference type="Pfam" id="PF00108"/>
    </source>
</evidence>
<dbReference type="Pfam" id="PF02803">
    <property type="entry name" value="Thiolase_C"/>
    <property type="match status" value="1"/>
</dbReference>
<dbReference type="InterPro" id="IPR016039">
    <property type="entry name" value="Thiolase-like"/>
</dbReference>
<feature type="domain" description="Thiolase C-terminal" evidence="8">
    <location>
        <begin position="273"/>
        <end position="393"/>
    </location>
</feature>
<dbReference type="Pfam" id="PF00108">
    <property type="entry name" value="Thiolase_N"/>
    <property type="match status" value="1"/>
</dbReference>
<dbReference type="PIRSF" id="PIRSF000429">
    <property type="entry name" value="Ac-CoA_Ac_transf"/>
    <property type="match status" value="1"/>
</dbReference>
<evidence type="ECO:0000256" key="2">
    <source>
        <dbReference type="ARBA" id="ARBA00012705"/>
    </source>
</evidence>
<keyword evidence="4 6" id="KW-0012">Acyltransferase</keyword>
<dbReference type="PANTHER" id="PTHR18919:SF107">
    <property type="entry name" value="ACETYL-COA ACETYLTRANSFERASE, CYTOSOLIC"/>
    <property type="match status" value="1"/>
</dbReference>
<evidence type="ECO:0000259" key="8">
    <source>
        <dbReference type="Pfam" id="PF02803"/>
    </source>
</evidence>
<dbReference type="NCBIfam" id="TIGR01930">
    <property type="entry name" value="AcCoA-C-Actrans"/>
    <property type="match status" value="1"/>
</dbReference>
<evidence type="ECO:0000313" key="10">
    <source>
        <dbReference type="Proteomes" id="UP000681027"/>
    </source>
</evidence>
<evidence type="ECO:0000256" key="6">
    <source>
        <dbReference type="RuleBase" id="RU003557"/>
    </source>
</evidence>
<dbReference type="PROSITE" id="PS00098">
    <property type="entry name" value="THIOLASE_1"/>
    <property type="match status" value="1"/>
</dbReference>
<dbReference type="InterPro" id="IPR020615">
    <property type="entry name" value="Thiolase_acyl_enz_int_AS"/>
</dbReference>
<dbReference type="CDD" id="cd00751">
    <property type="entry name" value="thiolase"/>
    <property type="match status" value="1"/>
</dbReference>
<evidence type="ECO:0000256" key="1">
    <source>
        <dbReference type="ARBA" id="ARBA00010982"/>
    </source>
</evidence>
<evidence type="ECO:0000256" key="3">
    <source>
        <dbReference type="ARBA" id="ARBA00022679"/>
    </source>
</evidence>
<feature type="domain" description="Thiolase N-terminal" evidence="7">
    <location>
        <begin position="6"/>
        <end position="264"/>
    </location>
</feature>
<organism evidence="9 10">
    <name type="scientific">Cytobacillus citreus</name>
    <dbReference type="NCBI Taxonomy" id="2833586"/>
    <lineage>
        <taxon>Bacteria</taxon>
        <taxon>Bacillati</taxon>
        <taxon>Bacillota</taxon>
        <taxon>Bacilli</taxon>
        <taxon>Bacillales</taxon>
        <taxon>Bacillaceae</taxon>
        <taxon>Cytobacillus</taxon>
    </lineage>
</organism>
<evidence type="ECO:0000256" key="5">
    <source>
        <dbReference type="ARBA" id="ARBA00030755"/>
    </source>
</evidence>
<name>A0ABS5NTH3_9BACI</name>
<gene>
    <name evidence="9" type="ORF">KHA94_13115</name>
</gene>
<dbReference type="PROSITE" id="PS00737">
    <property type="entry name" value="THIOLASE_2"/>
    <property type="match status" value="1"/>
</dbReference>
<dbReference type="Proteomes" id="UP000681027">
    <property type="component" value="Unassembled WGS sequence"/>
</dbReference>
<dbReference type="InterPro" id="IPR020616">
    <property type="entry name" value="Thiolase_N"/>
</dbReference>
<dbReference type="InterPro" id="IPR002155">
    <property type="entry name" value="Thiolase"/>
</dbReference>
<dbReference type="PROSITE" id="PS00099">
    <property type="entry name" value="THIOLASE_3"/>
    <property type="match status" value="1"/>
</dbReference>
<accession>A0ABS5NTH3</accession>
<dbReference type="InterPro" id="IPR020617">
    <property type="entry name" value="Thiolase_C"/>
</dbReference>
<evidence type="ECO:0000313" key="9">
    <source>
        <dbReference type="EMBL" id="MBS4191124.1"/>
    </source>
</evidence>
<evidence type="ECO:0000256" key="4">
    <source>
        <dbReference type="ARBA" id="ARBA00023315"/>
    </source>
</evidence>
<dbReference type="InterPro" id="IPR020613">
    <property type="entry name" value="Thiolase_CS"/>
</dbReference>
<dbReference type="EMBL" id="JAGYPM010000003">
    <property type="protein sequence ID" value="MBS4191124.1"/>
    <property type="molecule type" value="Genomic_DNA"/>
</dbReference>
<reference evidence="9 10" key="1">
    <citation type="submission" date="2021-05" db="EMBL/GenBank/DDBJ databases">
        <title>Novel Bacillus species.</title>
        <authorList>
            <person name="Liu G."/>
        </authorList>
    </citation>
    <scope>NUCLEOTIDE SEQUENCE [LARGE SCALE GENOMIC DNA]</scope>
    <source>
        <strain evidence="9 10">FJAT-49705</strain>
    </source>
</reference>
<dbReference type="SUPFAM" id="SSF53901">
    <property type="entry name" value="Thiolase-like"/>
    <property type="match status" value="2"/>
</dbReference>
<keyword evidence="10" id="KW-1185">Reference proteome</keyword>
<dbReference type="Gene3D" id="3.40.47.10">
    <property type="match status" value="2"/>
</dbReference>
<dbReference type="RefSeq" id="WP_213102582.1">
    <property type="nucleotide sequence ID" value="NZ_JAGYPM010000003.1"/>
</dbReference>
<dbReference type="InterPro" id="IPR020610">
    <property type="entry name" value="Thiolase_AS"/>
</dbReference>
<sequence length="395" mass="41283">MTQIEVVIVSAVRTAIGSFNGSLKDISAAELGAVAIKGALERAGVKPEEVDEVILGNVLQAGLGQNPARQAAIKVGLPESVSALTINKVCGSGLKAVHLATQAILAGDANVVVAGGMENMSQAPYILKNARNGFKMGDQKFVDTMISDGLWCAFNDYHMGVTAENLCEKYELNREEQDEFAALSQTKAAKAIEEGKFKDEIVPVEIPQRKGDSIVFDTDEYPKKGTTAEKLAALRPAFKKDGSVTAGNASGINDGAAVLIVMSRKKADELGIQPLVTIKGNASAGVDPSIMGIGPVSAVKKALEKASVSIDEMELIEANEAFAAQSLAVDRELHFNKDILNVNGGAIALGHPIGASGARILVTLIHEMKKRQAKKGLATLCIGGGQGVATVVELA</sequence>
<protein>
    <recommendedName>
        <fullName evidence="2">acetyl-CoA C-acetyltransferase</fullName>
        <ecNumber evidence="2">2.3.1.9</ecNumber>
    </recommendedName>
    <alternativeName>
        <fullName evidence="5">Acetoacetyl-CoA thiolase</fullName>
    </alternativeName>
</protein>
<dbReference type="EC" id="2.3.1.9" evidence="2"/>
<comment type="similarity">
    <text evidence="1 6">Belongs to the thiolase-like superfamily. Thiolase family.</text>
</comment>